<keyword evidence="2" id="KW-1185">Reference proteome</keyword>
<sequence length="208" mass="24188">MILEICQLKVKANISFSDPLLLAALCQARNQLREKVHDTNSRFYQCLEDPTLIYILGCWPSLSRHAEFLQSPEKAEILDSQETLFDFGWVLHMEIGDNGMDALPLDAPVMAITRLFMKDGAEHVEACEEFEQKHRGVVGERKRTWSVVNGWRMDCEEGKNEGVMITGWESMDEHEAFTERMRTEYPVHAEVVQHYERMEVRHVRNMES</sequence>
<accession>A0A1E1KQE5</accession>
<evidence type="ECO:0000313" key="2">
    <source>
        <dbReference type="Proteomes" id="UP000178912"/>
    </source>
</evidence>
<evidence type="ECO:0000313" key="1">
    <source>
        <dbReference type="EMBL" id="CZT00231.1"/>
    </source>
</evidence>
<dbReference type="PANTHER" id="PTHR42052:SF1">
    <property type="entry name" value="ABM DOMAIN-CONTAINING PROTEIN"/>
    <property type="match status" value="1"/>
</dbReference>
<dbReference type="AlphaFoldDB" id="A0A1E1KQE5"/>
<protein>
    <recommendedName>
        <fullName evidence="3">ABM domain-containing protein</fullName>
    </recommendedName>
</protein>
<gene>
    <name evidence="1" type="ORF">RAG0_08329</name>
</gene>
<proteinExistence type="predicted"/>
<organism evidence="1 2">
    <name type="scientific">Rhynchosporium agropyri</name>
    <dbReference type="NCBI Taxonomy" id="914238"/>
    <lineage>
        <taxon>Eukaryota</taxon>
        <taxon>Fungi</taxon>
        <taxon>Dikarya</taxon>
        <taxon>Ascomycota</taxon>
        <taxon>Pezizomycotina</taxon>
        <taxon>Leotiomycetes</taxon>
        <taxon>Helotiales</taxon>
        <taxon>Ploettnerulaceae</taxon>
        <taxon>Rhynchosporium</taxon>
    </lineage>
</organism>
<dbReference type="EMBL" id="FJUX01000044">
    <property type="protein sequence ID" value="CZT00231.1"/>
    <property type="molecule type" value="Genomic_DNA"/>
</dbReference>
<name>A0A1E1KQE5_9HELO</name>
<dbReference type="Proteomes" id="UP000178912">
    <property type="component" value="Unassembled WGS sequence"/>
</dbReference>
<reference evidence="2" key="1">
    <citation type="submission" date="2016-03" db="EMBL/GenBank/DDBJ databases">
        <authorList>
            <person name="Guldener U."/>
        </authorList>
    </citation>
    <scope>NUCLEOTIDE SEQUENCE [LARGE SCALE GENOMIC DNA]</scope>
    <source>
        <strain evidence="2">04CH-RAC-A.6.1</strain>
    </source>
</reference>
<dbReference type="PANTHER" id="PTHR42052">
    <property type="entry name" value="ABM DOMAIN-CONTAINING PROTEIN"/>
    <property type="match status" value="1"/>
</dbReference>
<evidence type="ECO:0008006" key="3">
    <source>
        <dbReference type="Google" id="ProtNLM"/>
    </source>
</evidence>
<dbReference type="OrthoDB" id="3542212at2759"/>